<dbReference type="OrthoDB" id="24854at2157"/>
<keyword evidence="3" id="KW-0378">Hydrolase</keyword>
<dbReference type="KEGG" id="hje:HacjB3_17743"/>
<dbReference type="HOGENOM" id="CLU_029469_2_1_2"/>
<dbReference type="PANTHER" id="PTHR43270">
    <property type="entry name" value="BETA-ALA-HIS DIPEPTIDASE"/>
    <property type="match status" value="1"/>
</dbReference>
<dbReference type="PATRIC" id="fig|795797.18.peg.3464"/>
<feature type="domain" description="Peptidase M20 dimerisation" evidence="4">
    <location>
        <begin position="191"/>
        <end position="346"/>
    </location>
</feature>
<evidence type="ECO:0000313" key="7">
    <source>
        <dbReference type="Proteomes" id="UP000000390"/>
    </source>
</evidence>
<dbReference type="PANTHER" id="PTHR43270:SF8">
    <property type="entry name" value="DI- AND TRIPEPTIDASE DUG2-RELATED"/>
    <property type="match status" value="1"/>
</dbReference>
<dbReference type="InterPro" id="IPR011650">
    <property type="entry name" value="Peptidase_M20_dimer"/>
</dbReference>
<gene>
    <name evidence="5" type="ordered locus">HacjB3_17743</name>
    <name evidence="6" type="ORF">C497_07024</name>
</gene>
<dbReference type="RefSeq" id="WP_008415549.1">
    <property type="nucleotide sequence ID" value="NC_014299.1"/>
</dbReference>
<dbReference type="Proteomes" id="UP000000390">
    <property type="component" value="Plasmid 2"/>
</dbReference>
<dbReference type="InterPro" id="IPR009003">
    <property type="entry name" value="Peptidase_S1_PA"/>
</dbReference>
<reference evidence="6 8" key="2">
    <citation type="journal article" date="2014" name="PLoS Genet.">
        <title>Phylogenetically driven sequencing of extremely halophilic archaea reveals strategies for static and dynamic osmo-response.</title>
        <authorList>
            <person name="Becker E.A."/>
            <person name="Seitzer P.M."/>
            <person name="Tritt A."/>
            <person name="Larsen D."/>
            <person name="Krusor M."/>
            <person name="Yao A.I."/>
            <person name="Wu D."/>
            <person name="Madern D."/>
            <person name="Eisen J.A."/>
            <person name="Darling A.E."/>
            <person name="Facciotti M.T."/>
        </authorList>
    </citation>
    <scope>NUCLEOTIDE SEQUENCE [LARGE SCALE GENOMIC DNA]</scope>
    <source>
        <strain evidence="6">B3</strain>
        <strain evidence="8">DSM 18796 / CECT 7217 / JCM 14584 / KCTC 4019 / B3</strain>
    </source>
</reference>
<dbReference type="GO" id="GO:0046872">
    <property type="term" value="F:metal ion binding"/>
    <property type="evidence" value="ECO:0007669"/>
    <property type="project" value="UniProtKB-KW"/>
</dbReference>
<dbReference type="Gene3D" id="3.30.70.360">
    <property type="match status" value="1"/>
</dbReference>
<evidence type="ECO:0000256" key="3">
    <source>
        <dbReference type="ARBA" id="ARBA00022801"/>
    </source>
</evidence>
<keyword evidence="8" id="KW-1185">Reference proteome</keyword>
<evidence type="ECO:0000256" key="1">
    <source>
        <dbReference type="ARBA" id="ARBA00022670"/>
    </source>
</evidence>
<proteinExistence type="predicted"/>
<keyword evidence="1" id="KW-0645">Protease</keyword>
<organism evidence="5 7">
    <name type="scientific">Halalkalicoccus jeotgali (strain DSM 18796 / CECT 7217 / JCM 14584 / KCTC 4019 / B3)</name>
    <dbReference type="NCBI Taxonomy" id="795797"/>
    <lineage>
        <taxon>Archaea</taxon>
        <taxon>Methanobacteriati</taxon>
        <taxon>Methanobacteriota</taxon>
        <taxon>Stenosarchaea group</taxon>
        <taxon>Halobacteria</taxon>
        <taxon>Halobacteriales</taxon>
        <taxon>Halococcaceae</taxon>
        <taxon>Halalkalicoccus</taxon>
    </lineage>
</organism>
<dbReference type="AlphaFoldDB" id="D8JCZ6"/>
<dbReference type="Pfam" id="PF07687">
    <property type="entry name" value="M20_dimer"/>
    <property type="match status" value="1"/>
</dbReference>
<dbReference type="EMBL" id="AOHV01000020">
    <property type="protein sequence ID" value="ELY38673.1"/>
    <property type="molecule type" value="Genomic_DNA"/>
</dbReference>
<protein>
    <submittedName>
        <fullName evidence="5">Deacylase</fullName>
    </submittedName>
</protein>
<dbReference type="SUPFAM" id="SSF50494">
    <property type="entry name" value="Trypsin-like serine proteases"/>
    <property type="match status" value="1"/>
</dbReference>
<reference evidence="5 7" key="1">
    <citation type="journal article" date="2010" name="J. Bacteriol.">
        <title>Complete genome sequence of Halalkalicoccus jeotgali B3(T), an extremely halophilic archaeon.</title>
        <authorList>
            <person name="Roh S.W."/>
            <person name="Nam Y.D."/>
            <person name="Nam S.H."/>
            <person name="Choi S.H."/>
            <person name="Park H.S."/>
            <person name="Bae J.W."/>
        </authorList>
    </citation>
    <scope>NUCLEOTIDE SEQUENCE [LARGE SCALE GENOMIC DNA]</scope>
    <source>
        <strain evidence="5">B3</strain>
        <strain evidence="7">DSM 18796 / CECT 7217 / JCM 14584 / KCTC 4019 / B3</strain>
        <plasmid evidence="7">2</plasmid>
    </source>
</reference>
<keyword evidence="2" id="KW-0479">Metal-binding</keyword>
<evidence type="ECO:0000256" key="2">
    <source>
        <dbReference type="ARBA" id="ARBA00022723"/>
    </source>
</evidence>
<dbReference type="GO" id="GO:0008233">
    <property type="term" value="F:peptidase activity"/>
    <property type="evidence" value="ECO:0007669"/>
    <property type="project" value="UniProtKB-KW"/>
</dbReference>
<dbReference type="GeneID" id="9421338"/>
<accession>D8JCZ6</accession>
<evidence type="ECO:0000313" key="5">
    <source>
        <dbReference type="EMBL" id="ADJ16891.1"/>
    </source>
</evidence>
<dbReference type="Proteomes" id="UP000011645">
    <property type="component" value="Unassembled WGS sequence"/>
</dbReference>
<keyword evidence="5" id="KW-0614">Plasmid</keyword>
<evidence type="ECO:0000259" key="4">
    <source>
        <dbReference type="Pfam" id="PF07687"/>
    </source>
</evidence>
<dbReference type="SUPFAM" id="SSF53187">
    <property type="entry name" value="Zn-dependent exopeptidases"/>
    <property type="match status" value="1"/>
</dbReference>
<evidence type="ECO:0000313" key="8">
    <source>
        <dbReference type="Proteomes" id="UP000011645"/>
    </source>
</evidence>
<dbReference type="InterPro" id="IPR002933">
    <property type="entry name" value="Peptidase_M20"/>
</dbReference>
<dbReference type="EMBL" id="CP002064">
    <property type="protein sequence ID" value="ADJ16891.1"/>
    <property type="molecule type" value="Genomic_DNA"/>
</dbReference>
<dbReference type="Pfam" id="PF01546">
    <property type="entry name" value="Peptidase_M20"/>
    <property type="match status" value="1"/>
</dbReference>
<evidence type="ECO:0000313" key="6">
    <source>
        <dbReference type="EMBL" id="ELY38673.1"/>
    </source>
</evidence>
<sequence length="449" mass="49319">MHKIETTIDDQLSAYRSTLFELLAQPSISATGEGMERCAELLLSILDEYQFDRVEQIETSRYPLIYAERIVDESAPTVTFYGHYDVQPPGVSDDWESPAFEPTIRNESIYARGAGDNKGQFLTHVFAFDALSRIADDTDVNVKLLVEGGEESGSTGLIEYLGDAPTELADTDLVYVADGPMHASRKPTIIYGNRGILSYQLDLKTADADLHSGNFGGPIPNAANELIAVVSSMFDGDKVTVEGFSENVNISATDRELVEDIPIDEMALKSDLGIKEFATDDPYYERLLLEPTLTVNGLSSGYEGEGKKTIIPHQATVKLDSRLVPDQDPDQVFERITNHVKRENPDIEVTKMGSFPPMKTPIDTPAARPLAAALKAVWGMDPVEMPLLGGSLPAAHFRTKLNVPVLVVPYANPDQGNHSPNEHLDLDCFRNGIETTARFLQKFPDDSGL</sequence>
<dbReference type="Gene3D" id="3.40.630.10">
    <property type="entry name" value="Zn peptidases"/>
    <property type="match status" value="1"/>
</dbReference>
<name>D8JCZ6_HALJB</name>
<dbReference type="eggNOG" id="arCOG01110">
    <property type="taxonomic scope" value="Archaea"/>
</dbReference>
<geneLocation type="plasmid" evidence="5 7">
    <name>2</name>
</geneLocation>
<dbReference type="GO" id="GO:0006508">
    <property type="term" value="P:proteolysis"/>
    <property type="evidence" value="ECO:0007669"/>
    <property type="project" value="UniProtKB-KW"/>
</dbReference>
<dbReference type="InterPro" id="IPR051458">
    <property type="entry name" value="Cyt/Met_Dipeptidase"/>
</dbReference>